<sequence length="126" mass="12976">MKKDAAALAGLLATTGTLHFVAPRPFDAIVPGGLPGPARRWTYLSGVAELAVAAAVAHPRTRRIGGLAAAALFAAVFPANVKMAWDWRHASPARRAIALGRLPLQAPLIAWALSVGRGAGSAAPRT</sequence>
<evidence type="ECO:0008006" key="3">
    <source>
        <dbReference type="Google" id="ProtNLM"/>
    </source>
</evidence>
<protein>
    <recommendedName>
        <fullName evidence="3">DoxX family protein</fullName>
    </recommendedName>
</protein>
<name>A0ABY8WCJ5_9ACTN</name>
<keyword evidence="2" id="KW-1185">Reference proteome</keyword>
<gene>
    <name evidence="1" type="ORF">ACTOB_007688</name>
</gene>
<dbReference type="Proteomes" id="UP001240150">
    <property type="component" value="Chromosome"/>
</dbReference>
<reference evidence="1 2" key="1">
    <citation type="submission" date="2023-06" db="EMBL/GenBank/DDBJ databases">
        <authorList>
            <person name="Yushchuk O."/>
            <person name="Binda E."/>
            <person name="Ruckert-Reed C."/>
            <person name="Fedorenko V."/>
            <person name="Kalinowski J."/>
            <person name="Marinelli F."/>
        </authorList>
    </citation>
    <scope>NUCLEOTIDE SEQUENCE [LARGE SCALE GENOMIC DNA]</scope>
    <source>
        <strain evidence="1 2">NRRL 3884</strain>
    </source>
</reference>
<dbReference type="EMBL" id="CP126980">
    <property type="protein sequence ID" value="WIM95571.1"/>
    <property type="molecule type" value="Genomic_DNA"/>
</dbReference>
<organism evidence="1 2">
    <name type="scientific">Actinoplanes oblitus</name>
    <dbReference type="NCBI Taxonomy" id="3040509"/>
    <lineage>
        <taxon>Bacteria</taxon>
        <taxon>Bacillati</taxon>
        <taxon>Actinomycetota</taxon>
        <taxon>Actinomycetes</taxon>
        <taxon>Micromonosporales</taxon>
        <taxon>Micromonosporaceae</taxon>
        <taxon>Actinoplanes</taxon>
    </lineage>
</organism>
<proteinExistence type="predicted"/>
<evidence type="ECO:0000313" key="1">
    <source>
        <dbReference type="EMBL" id="WIM95571.1"/>
    </source>
</evidence>
<dbReference type="RefSeq" id="WP_284916887.1">
    <property type="nucleotide sequence ID" value="NZ_CP126980.1"/>
</dbReference>
<evidence type="ECO:0000313" key="2">
    <source>
        <dbReference type="Proteomes" id="UP001240150"/>
    </source>
</evidence>
<dbReference type="PANTHER" id="PTHR36974:SF1">
    <property type="entry name" value="DOXX FAMILY MEMBRANE PROTEIN"/>
    <property type="match status" value="1"/>
</dbReference>
<dbReference type="PANTHER" id="PTHR36974">
    <property type="entry name" value="MEMBRANE PROTEIN-RELATED"/>
    <property type="match status" value="1"/>
</dbReference>
<accession>A0ABY8WCJ5</accession>